<dbReference type="InterPro" id="IPR029058">
    <property type="entry name" value="AB_hydrolase_fold"/>
</dbReference>
<feature type="domain" description="AB hydrolase-1" evidence="1">
    <location>
        <begin position="32"/>
        <end position="286"/>
    </location>
</feature>
<protein>
    <submittedName>
        <fullName evidence="2">Alpha/beta hydrolase</fullName>
    </submittedName>
</protein>
<dbReference type="InterPro" id="IPR000073">
    <property type="entry name" value="AB_hydrolase_1"/>
</dbReference>
<accession>A0A916WRX5</accession>
<evidence type="ECO:0000259" key="1">
    <source>
        <dbReference type="Pfam" id="PF00561"/>
    </source>
</evidence>
<keyword evidence="2" id="KW-0378">Hydrolase</keyword>
<name>A0A916WRX5_9MICO</name>
<sequence length="313" mass="34111">MAVTTAKLRERYVDLDGVRVHYVTEDGPKDGPRFVLVHGLGGSWANWADVMPSLAERGRVVALDLGGHGLTRTSPEQSTVTANLQLLRRFVLSTCEDRPAVVVGNSMGGLLAAQLAALDKRAVAGAVLIDPAIPPTPVGRPDPMVLVGFGISAMPVVGPRMLAGQGKRVPVEKQVEFTMRLVTSDFDRISPELYKLHLDEALQRPDRVGNTDAQYLSATKSLLWQLFRRGRFAQQMHRIIQPTLLLHGAQDRLVHVRTARALAAAHPHWTYVEGADKGHTPMLDHPEWVADEILRWADSHPAAIARGALSAGA</sequence>
<keyword evidence="3" id="KW-1185">Reference proteome</keyword>
<organism evidence="2 3">
    <name type="scientific">Flexivirga endophytica</name>
    <dbReference type="NCBI Taxonomy" id="1849103"/>
    <lineage>
        <taxon>Bacteria</taxon>
        <taxon>Bacillati</taxon>
        <taxon>Actinomycetota</taxon>
        <taxon>Actinomycetes</taxon>
        <taxon>Micrococcales</taxon>
        <taxon>Dermacoccaceae</taxon>
        <taxon>Flexivirga</taxon>
    </lineage>
</organism>
<reference evidence="2" key="1">
    <citation type="journal article" date="2014" name="Int. J. Syst. Evol. Microbiol.">
        <title>Complete genome sequence of Corynebacterium casei LMG S-19264T (=DSM 44701T), isolated from a smear-ripened cheese.</title>
        <authorList>
            <consortium name="US DOE Joint Genome Institute (JGI-PGF)"/>
            <person name="Walter F."/>
            <person name="Albersmeier A."/>
            <person name="Kalinowski J."/>
            <person name="Ruckert C."/>
        </authorList>
    </citation>
    <scope>NUCLEOTIDE SEQUENCE</scope>
    <source>
        <strain evidence="2">CGMCC 1.15085</strain>
    </source>
</reference>
<dbReference type="Proteomes" id="UP000636793">
    <property type="component" value="Unassembled WGS sequence"/>
</dbReference>
<evidence type="ECO:0000313" key="3">
    <source>
        <dbReference type="Proteomes" id="UP000636793"/>
    </source>
</evidence>
<dbReference type="PANTHER" id="PTHR43689:SF8">
    <property type="entry name" value="ALPHA_BETA-HYDROLASES SUPERFAMILY PROTEIN"/>
    <property type="match status" value="1"/>
</dbReference>
<reference evidence="2" key="2">
    <citation type="submission" date="2020-09" db="EMBL/GenBank/DDBJ databases">
        <authorList>
            <person name="Sun Q."/>
            <person name="Zhou Y."/>
        </authorList>
    </citation>
    <scope>NUCLEOTIDE SEQUENCE</scope>
    <source>
        <strain evidence="2">CGMCC 1.15085</strain>
    </source>
</reference>
<dbReference type="Pfam" id="PF00561">
    <property type="entry name" value="Abhydrolase_1"/>
    <property type="match status" value="1"/>
</dbReference>
<dbReference type="EMBL" id="BMHI01000002">
    <property type="protein sequence ID" value="GGB24866.1"/>
    <property type="molecule type" value="Genomic_DNA"/>
</dbReference>
<dbReference type="GO" id="GO:0016787">
    <property type="term" value="F:hydrolase activity"/>
    <property type="evidence" value="ECO:0007669"/>
    <property type="project" value="UniProtKB-KW"/>
</dbReference>
<evidence type="ECO:0000313" key="2">
    <source>
        <dbReference type="EMBL" id="GGB24866.1"/>
    </source>
</evidence>
<dbReference type="AlphaFoldDB" id="A0A916WRX5"/>
<gene>
    <name evidence="2" type="ORF">GCM10011492_13590</name>
</gene>
<dbReference type="PANTHER" id="PTHR43689">
    <property type="entry name" value="HYDROLASE"/>
    <property type="match status" value="1"/>
</dbReference>
<dbReference type="Gene3D" id="3.40.50.1820">
    <property type="entry name" value="alpha/beta hydrolase"/>
    <property type="match status" value="1"/>
</dbReference>
<dbReference type="SUPFAM" id="SSF53474">
    <property type="entry name" value="alpha/beta-Hydrolases"/>
    <property type="match status" value="1"/>
</dbReference>
<comment type="caution">
    <text evidence="2">The sequence shown here is derived from an EMBL/GenBank/DDBJ whole genome shotgun (WGS) entry which is preliminary data.</text>
</comment>
<proteinExistence type="predicted"/>